<accession>A0A284S9N4</accession>
<name>A0A284S9N4_ARMOS</name>
<proteinExistence type="predicted"/>
<keyword evidence="3" id="KW-1185">Reference proteome</keyword>
<gene>
    <name evidence="2" type="ORF">ARMOST_21288</name>
</gene>
<sequence length="167" mass="18702">MLRSSRKWGFISSCREISSFYVVQELGSCFDSMQYTERRAEALKLPFQEDTDDSHNSTSGRPEVQPVSGRGPSRGTHSKPGAFFRVGRSLRIFSRRCCHPPSRKAREQIRIANSASSHLFSSVPELHTQVCGGKWPIERNAGINLFIAVASLDPQNSFPSPKDDDSR</sequence>
<evidence type="ECO:0000313" key="2">
    <source>
        <dbReference type="EMBL" id="SJL17727.1"/>
    </source>
</evidence>
<organism evidence="2 3">
    <name type="scientific">Armillaria ostoyae</name>
    <name type="common">Armillaria root rot fungus</name>
    <dbReference type="NCBI Taxonomy" id="47428"/>
    <lineage>
        <taxon>Eukaryota</taxon>
        <taxon>Fungi</taxon>
        <taxon>Dikarya</taxon>
        <taxon>Basidiomycota</taxon>
        <taxon>Agaricomycotina</taxon>
        <taxon>Agaricomycetes</taxon>
        <taxon>Agaricomycetidae</taxon>
        <taxon>Agaricales</taxon>
        <taxon>Marasmiineae</taxon>
        <taxon>Physalacriaceae</taxon>
        <taxon>Armillaria</taxon>
    </lineage>
</organism>
<dbReference type="AlphaFoldDB" id="A0A284S9N4"/>
<reference evidence="3" key="1">
    <citation type="journal article" date="2017" name="Nat. Ecol. Evol.">
        <title>Genome expansion and lineage-specific genetic innovations in the forest pathogenic fungi Armillaria.</title>
        <authorList>
            <person name="Sipos G."/>
            <person name="Prasanna A.N."/>
            <person name="Walter M.C."/>
            <person name="O'Connor E."/>
            <person name="Balint B."/>
            <person name="Krizsan K."/>
            <person name="Kiss B."/>
            <person name="Hess J."/>
            <person name="Varga T."/>
            <person name="Slot J."/>
            <person name="Riley R."/>
            <person name="Boka B."/>
            <person name="Rigling D."/>
            <person name="Barry K."/>
            <person name="Lee J."/>
            <person name="Mihaltcheva S."/>
            <person name="LaButti K."/>
            <person name="Lipzen A."/>
            <person name="Waldron R."/>
            <person name="Moloney N.M."/>
            <person name="Sperisen C."/>
            <person name="Kredics L."/>
            <person name="Vagvoelgyi C."/>
            <person name="Patrignani A."/>
            <person name="Fitzpatrick D."/>
            <person name="Nagy I."/>
            <person name="Doyle S."/>
            <person name="Anderson J.B."/>
            <person name="Grigoriev I.V."/>
            <person name="Gueldener U."/>
            <person name="Muensterkoetter M."/>
            <person name="Nagy L.G."/>
        </authorList>
    </citation>
    <scope>NUCLEOTIDE SEQUENCE [LARGE SCALE GENOMIC DNA]</scope>
    <source>
        <strain evidence="3">C18/9</strain>
    </source>
</reference>
<protein>
    <submittedName>
        <fullName evidence="2">Uncharacterized protein</fullName>
    </submittedName>
</protein>
<evidence type="ECO:0000313" key="3">
    <source>
        <dbReference type="Proteomes" id="UP000219338"/>
    </source>
</evidence>
<dbReference type="EMBL" id="FUEG01000047">
    <property type="protein sequence ID" value="SJL17727.1"/>
    <property type="molecule type" value="Genomic_DNA"/>
</dbReference>
<dbReference type="Proteomes" id="UP000219338">
    <property type="component" value="Unassembled WGS sequence"/>
</dbReference>
<evidence type="ECO:0000256" key="1">
    <source>
        <dbReference type="SAM" id="MobiDB-lite"/>
    </source>
</evidence>
<feature type="region of interest" description="Disordered" evidence="1">
    <location>
        <begin position="47"/>
        <end position="81"/>
    </location>
</feature>
<dbReference type="OrthoDB" id="2976172at2759"/>